<gene>
    <name evidence="1" type="ORF">EV191_1279</name>
</gene>
<protein>
    <submittedName>
        <fullName evidence="1">Uncharacterized protein</fullName>
    </submittedName>
</protein>
<dbReference type="AlphaFoldDB" id="A0A4R2Q3A8"/>
<evidence type="ECO:0000313" key="1">
    <source>
        <dbReference type="EMBL" id="TCP41111.1"/>
    </source>
</evidence>
<comment type="caution">
    <text evidence="1">The sequence shown here is derived from an EMBL/GenBank/DDBJ whole genome shotgun (WGS) entry which is preliminary data.</text>
</comment>
<proteinExistence type="predicted"/>
<sequence length="85" mass="9743">MYRAPYQTAGPYRRALPDGTVVLVFSYASFVFEWVEGAAAIRVGMGTLERYSLNWSQPVRCPWSAQVLAQLGREWAESHMARFRK</sequence>
<accession>A0A4R2Q3A8</accession>
<name>A0A4R2Q3A8_9PSEU</name>
<reference evidence="1 2" key="1">
    <citation type="submission" date="2019-03" db="EMBL/GenBank/DDBJ databases">
        <title>Genomic Encyclopedia of Type Strains, Phase IV (KMG-IV): sequencing the most valuable type-strain genomes for metagenomic binning, comparative biology and taxonomic classification.</title>
        <authorList>
            <person name="Goeker M."/>
        </authorList>
    </citation>
    <scope>NUCLEOTIDE SEQUENCE [LARGE SCALE GENOMIC DNA]</scope>
    <source>
        <strain evidence="1 2">DSM 45765</strain>
    </source>
</reference>
<keyword evidence="2" id="KW-1185">Reference proteome</keyword>
<organism evidence="1 2">
    <name type="scientific">Tamaricihabitans halophyticus</name>
    <dbReference type="NCBI Taxonomy" id="1262583"/>
    <lineage>
        <taxon>Bacteria</taxon>
        <taxon>Bacillati</taxon>
        <taxon>Actinomycetota</taxon>
        <taxon>Actinomycetes</taxon>
        <taxon>Pseudonocardiales</taxon>
        <taxon>Pseudonocardiaceae</taxon>
        <taxon>Tamaricihabitans</taxon>
    </lineage>
</organism>
<evidence type="ECO:0000313" key="2">
    <source>
        <dbReference type="Proteomes" id="UP000294911"/>
    </source>
</evidence>
<dbReference type="EMBL" id="SLXQ01000027">
    <property type="protein sequence ID" value="TCP41111.1"/>
    <property type="molecule type" value="Genomic_DNA"/>
</dbReference>
<dbReference type="Proteomes" id="UP000294911">
    <property type="component" value="Unassembled WGS sequence"/>
</dbReference>